<dbReference type="RefSeq" id="WP_249248171.1">
    <property type="nucleotide sequence ID" value="NZ_JAKIKT010000002.1"/>
</dbReference>
<dbReference type="Proteomes" id="UP001202831">
    <property type="component" value="Unassembled WGS sequence"/>
</dbReference>
<keyword evidence="6" id="KW-0560">Oxidoreductase</keyword>
<evidence type="ECO:0000256" key="2">
    <source>
        <dbReference type="ARBA" id="ARBA00022630"/>
    </source>
</evidence>
<proteinExistence type="inferred from homology"/>
<evidence type="ECO:0000256" key="3">
    <source>
        <dbReference type="ARBA" id="ARBA00022714"/>
    </source>
</evidence>
<keyword evidence="7" id="KW-0408">Iron</keyword>
<keyword evidence="9" id="KW-0830">Ubiquinone</keyword>
<dbReference type="SUPFAM" id="SSF52343">
    <property type="entry name" value="Ferredoxin reductase-like, C-terminal NADP-linked domain"/>
    <property type="match status" value="1"/>
</dbReference>
<dbReference type="SUPFAM" id="SSF54292">
    <property type="entry name" value="2Fe-2S ferredoxin-like"/>
    <property type="match status" value="1"/>
</dbReference>
<keyword evidence="5" id="KW-0274">FAD</keyword>
<dbReference type="InterPro" id="IPR001433">
    <property type="entry name" value="OxRdtase_FAD/NAD-bd"/>
</dbReference>
<name>A0ABT0N4J8_9GAMM</name>
<keyword evidence="3" id="KW-0001">2Fe-2S</keyword>
<dbReference type="Pfam" id="PF00175">
    <property type="entry name" value="NAD_binding_1"/>
    <property type="match status" value="1"/>
</dbReference>
<dbReference type="PROSITE" id="PS51085">
    <property type="entry name" value="2FE2S_FER_2"/>
    <property type="match status" value="1"/>
</dbReference>
<evidence type="ECO:0000256" key="5">
    <source>
        <dbReference type="ARBA" id="ARBA00022827"/>
    </source>
</evidence>
<comment type="similarity">
    <text evidence="11">In the N-terminal section; belongs to the FAD-binding oxidoreductase type 6 family.</text>
</comment>
<dbReference type="InterPro" id="IPR001041">
    <property type="entry name" value="2Fe-2S_ferredoxin-type"/>
</dbReference>
<organism evidence="14 15">
    <name type="scientific">Shewanella corallii</name>
    <dbReference type="NCBI Taxonomy" id="560080"/>
    <lineage>
        <taxon>Bacteria</taxon>
        <taxon>Pseudomonadati</taxon>
        <taxon>Pseudomonadota</taxon>
        <taxon>Gammaproteobacteria</taxon>
        <taxon>Alteromonadales</taxon>
        <taxon>Shewanellaceae</taxon>
        <taxon>Shewanella</taxon>
    </lineage>
</organism>
<evidence type="ECO:0000256" key="1">
    <source>
        <dbReference type="ARBA" id="ARBA00001974"/>
    </source>
</evidence>
<evidence type="ECO:0000259" key="13">
    <source>
        <dbReference type="PROSITE" id="PS51384"/>
    </source>
</evidence>
<evidence type="ECO:0000256" key="11">
    <source>
        <dbReference type="ARBA" id="ARBA00061434"/>
    </source>
</evidence>
<evidence type="ECO:0000256" key="9">
    <source>
        <dbReference type="ARBA" id="ARBA00023075"/>
    </source>
</evidence>
<keyword evidence="2" id="KW-0285">Flavoprotein</keyword>
<evidence type="ECO:0000256" key="8">
    <source>
        <dbReference type="ARBA" id="ARBA00023014"/>
    </source>
</evidence>
<dbReference type="PROSITE" id="PS00197">
    <property type="entry name" value="2FE2S_FER_1"/>
    <property type="match status" value="1"/>
</dbReference>
<keyword evidence="8" id="KW-0411">Iron-sulfur</keyword>
<dbReference type="Gene3D" id="3.40.50.80">
    <property type="entry name" value="Nucleotide-binding domain of ferredoxin-NADP reductase (FNR) module"/>
    <property type="match status" value="1"/>
</dbReference>
<keyword evidence="15" id="KW-1185">Reference proteome</keyword>
<reference evidence="14 15" key="1">
    <citation type="submission" date="2022-01" db="EMBL/GenBank/DDBJ databases">
        <title>Whole genome-based taxonomy of the Shewanellaceae.</title>
        <authorList>
            <person name="Martin-Rodriguez A.J."/>
        </authorList>
    </citation>
    <scope>NUCLEOTIDE SEQUENCE [LARGE SCALE GENOMIC DNA]</scope>
    <source>
        <strain evidence="14 15">DSM 21332</strain>
    </source>
</reference>
<dbReference type="InterPro" id="IPR006058">
    <property type="entry name" value="2Fe2S_fd_BS"/>
</dbReference>
<evidence type="ECO:0000313" key="14">
    <source>
        <dbReference type="EMBL" id="MCL2913386.1"/>
    </source>
</evidence>
<dbReference type="Pfam" id="PF00970">
    <property type="entry name" value="FAD_binding_6"/>
    <property type="match status" value="1"/>
</dbReference>
<gene>
    <name evidence="14" type="ORF">L2725_06240</name>
</gene>
<dbReference type="InterPro" id="IPR050415">
    <property type="entry name" value="MRET"/>
</dbReference>
<dbReference type="InterPro" id="IPR017938">
    <property type="entry name" value="Riboflavin_synthase-like_b-brl"/>
</dbReference>
<keyword evidence="4" id="KW-0479">Metal-binding</keyword>
<accession>A0ABT0N4J8</accession>
<evidence type="ECO:0000256" key="7">
    <source>
        <dbReference type="ARBA" id="ARBA00023004"/>
    </source>
</evidence>
<dbReference type="InterPro" id="IPR008333">
    <property type="entry name" value="Cbr1-like_FAD-bd_dom"/>
</dbReference>
<protein>
    <submittedName>
        <fullName evidence="14">Hybrid-cluster NAD(P)-dependent oxidoreductase</fullName>
    </submittedName>
</protein>
<comment type="caution">
    <text evidence="14">The sequence shown here is derived from an EMBL/GenBank/DDBJ whole genome shotgun (WGS) entry which is preliminary data.</text>
</comment>
<evidence type="ECO:0000256" key="6">
    <source>
        <dbReference type="ARBA" id="ARBA00023002"/>
    </source>
</evidence>
<dbReference type="InterPro" id="IPR036010">
    <property type="entry name" value="2Fe-2S_ferredoxin-like_sf"/>
</dbReference>
<dbReference type="Pfam" id="PF00111">
    <property type="entry name" value="Fer2"/>
    <property type="match status" value="1"/>
</dbReference>
<dbReference type="PRINTS" id="PR00410">
    <property type="entry name" value="PHEHYDRXLASE"/>
</dbReference>
<dbReference type="InterPro" id="IPR039261">
    <property type="entry name" value="FNR_nucleotide-bd"/>
</dbReference>
<dbReference type="EMBL" id="JAKIKT010000002">
    <property type="protein sequence ID" value="MCL2913386.1"/>
    <property type="molecule type" value="Genomic_DNA"/>
</dbReference>
<feature type="domain" description="FAD-binding FR-type" evidence="13">
    <location>
        <begin position="53"/>
        <end position="156"/>
    </location>
</feature>
<dbReference type="InterPro" id="IPR012675">
    <property type="entry name" value="Beta-grasp_dom_sf"/>
</dbReference>
<evidence type="ECO:0000259" key="12">
    <source>
        <dbReference type="PROSITE" id="PS51085"/>
    </source>
</evidence>
<dbReference type="CDD" id="cd06215">
    <property type="entry name" value="FNR_iron_sulfur_binding_1"/>
    <property type="match status" value="1"/>
</dbReference>
<evidence type="ECO:0000256" key="10">
    <source>
        <dbReference type="ARBA" id="ARBA00034078"/>
    </source>
</evidence>
<dbReference type="Gene3D" id="2.40.30.10">
    <property type="entry name" value="Translation factors"/>
    <property type="match status" value="1"/>
</dbReference>
<feature type="domain" description="2Fe-2S ferredoxin-type" evidence="12">
    <location>
        <begin position="316"/>
        <end position="401"/>
    </location>
</feature>
<comment type="cofactor">
    <cofactor evidence="10">
        <name>[2Fe-2S] cluster</name>
        <dbReference type="ChEBI" id="CHEBI:190135"/>
    </cofactor>
</comment>
<dbReference type="PROSITE" id="PS51384">
    <property type="entry name" value="FAD_FR"/>
    <property type="match status" value="1"/>
</dbReference>
<dbReference type="PANTHER" id="PTHR47354">
    <property type="entry name" value="NADH OXIDOREDUCTASE HCR"/>
    <property type="match status" value="1"/>
</dbReference>
<evidence type="ECO:0000256" key="4">
    <source>
        <dbReference type="ARBA" id="ARBA00022723"/>
    </source>
</evidence>
<dbReference type="CDD" id="cd00207">
    <property type="entry name" value="fer2"/>
    <property type="match status" value="1"/>
</dbReference>
<dbReference type="PANTHER" id="PTHR47354:SF6">
    <property type="entry name" value="NADH OXIDOREDUCTASE HCR"/>
    <property type="match status" value="1"/>
</dbReference>
<evidence type="ECO:0000313" key="15">
    <source>
        <dbReference type="Proteomes" id="UP001202831"/>
    </source>
</evidence>
<dbReference type="Gene3D" id="3.10.20.30">
    <property type="match status" value="1"/>
</dbReference>
<comment type="cofactor">
    <cofactor evidence="1">
        <name>FAD</name>
        <dbReference type="ChEBI" id="CHEBI:57692"/>
    </cofactor>
</comment>
<dbReference type="InterPro" id="IPR017927">
    <property type="entry name" value="FAD-bd_FR_type"/>
</dbReference>
<sequence length="401" mass="43347">MNPFKAPSFCGGSFAGALAGLQQPAKALPSDKNRQKEPEAKVQDWLDADVWQQGELELVCVDKRRETHDVVTLILQPSHPLRFHFKPGQFVTLGAEVDGKTLWRSYTISSSPSRPYSLEVTVKKVSNGMVSTYLVDKLAIGDSLKALPPAGEFNLAEYDADNCLLLSAGSGITPMMSMTAFVADTRIHKDIVLVHSARSDRDIIFERRLRKLAATRSEFRLAFVLEQLSESATVSSGAAVVTGRLDWSKLLSLVPDAMEREVFVCGPEAYMHSVKEMLKNAGFDMSRYHQESFTPSSGSVKAPGVSCQTEEITAGSSLSVSWGKSEARVENGSSVLEAAKELQLPIITACRAGVCGACKCKVVKGEVRSSSRVTLTDEEVAAGVVLACASTLHSDAELTLV</sequence>
<dbReference type="SUPFAM" id="SSF63380">
    <property type="entry name" value="Riboflavin synthase domain-like"/>
    <property type="match status" value="1"/>
</dbReference>